<sequence length="193" mass="21199">MYCIRVLALLVLLVGLVQSFSWDIVVAIDENRIVKLSQFCRDIAMDNCGRHIYWITDEGIGRTRLGGSKKEILVNSTAFLRISLAIDQQSQRMYWIDAEGNPTCSCKLGYSGERCEVNACHQYCLNGGVCSLDEASAPVCKCSAEYVGDRCEVSTFAVKCIQTVSMLKNLLNADVTSFTLSKGVKSTCASPVV</sequence>
<gene>
    <name evidence="1" type="ORF">PYW08_011058</name>
</gene>
<dbReference type="EMBL" id="CM056804">
    <property type="protein sequence ID" value="KAJ8706432.1"/>
    <property type="molecule type" value="Genomic_DNA"/>
</dbReference>
<evidence type="ECO:0000313" key="2">
    <source>
        <dbReference type="Proteomes" id="UP001231649"/>
    </source>
</evidence>
<proteinExistence type="predicted"/>
<keyword evidence="2" id="KW-1185">Reference proteome</keyword>
<name>A0ACC2Q2C4_9NEOP</name>
<organism evidence="1 2">
    <name type="scientific">Mythimna loreyi</name>
    <dbReference type="NCBI Taxonomy" id="667449"/>
    <lineage>
        <taxon>Eukaryota</taxon>
        <taxon>Metazoa</taxon>
        <taxon>Ecdysozoa</taxon>
        <taxon>Arthropoda</taxon>
        <taxon>Hexapoda</taxon>
        <taxon>Insecta</taxon>
        <taxon>Pterygota</taxon>
        <taxon>Neoptera</taxon>
        <taxon>Endopterygota</taxon>
        <taxon>Lepidoptera</taxon>
        <taxon>Glossata</taxon>
        <taxon>Ditrysia</taxon>
        <taxon>Noctuoidea</taxon>
        <taxon>Noctuidae</taxon>
        <taxon>Noctuinae</taxon>
        <taxon>Hadenini</taxon>
        <taxon>Mythimna</taxon>
    </lineage>
</organism>
<reference evidence="1" key="1">
    <citation type="submission" date="2023-03" db="EMBL/GenBank/DDBJ databases">
        <title>Chromosome-level genomes of two armyworms, Mythimna separata and Mythimna loreyi, provide insights into the biosynthesis and reception of sex pheromones.</title>
        <authorList>
            <person name="Zhao H."/>
        </authorList>
    </citation>
    <scope>NUCLEOTIDE SEQUENCE</scope>
    <source>
        <strain evidence="1">BeijingLab</strain>
    </source>
</reference>
<protein>
    <submittedName>
        <fullName evidence="1">Uncharacterized protein</fullName>
    </submittedName>
</protein>
<dbReference type="Proteomes" id="UP001231649">
    <property type="component" value="Chromosome 28"/>
</dbReference>
<comment type="caution">
    <text evidence="1">The sequence shown here is derived from an EMBL/GenBank/DDBJ whole genome shotgun (WGS) entry which is preliminary data.</text>
</comment>
<accession>A0ACC2Q2C4</accession>
<evidence type="ECO:0000313" key="1">
    <source>
        <dbReference type="EMBL" id="KAJ8706432.1"/>
    </source>
</evidence>